<evidence type="ECO:0000256" key="2">
    <source>
        <dbReference type="SAM" id="Coils"/>
    </source>
</evidence>
<dbReference type="InterPro" id="IPR019734">
    <property type="entry name" value="TPR_rpt"/>
</dbReference>
<keyword evidence="3" id="KW-0812">Transmembrane</keyword>
<dbReference type="Pfam" id="PF13424">
    <property type="entry name" value="TPR_12"/>
    <property type="match status" value="2"/>
</dbReference>
<name>A0ABW9RNJ8_9BACT</name>
<dbReference type="PROSITE" id="PS50293">
    <property type="entry name" value="TPR_REGION"/>
    <property type="match status" value="1"/>
</dbReference>
<evidence type="ECO:0000313" key="5">
    <source>
        <dbReference type="EMBL" id="MTI25491.1"/>
    </source>
</evidence>
<dbReference type="PROSITE" id="PS50005">
    <property type="entry name" value="TPR"/>
    <property type="match status" value="2"/>
</dbReference>
<protein>
    <submittedName>
        <fullName evidence="5">Tetratricopeptide repeat protein</fullName>
    </submittedName>
</protein>
<feature type="domain" description="HTH luxR-type" evidence="4">
    <location>
        <begin position="497"/>
        <end position="554"/>
    </location>
</feature>
<keyword evidence="1" id="KW-0802">TPR repeat</keyword>
<feature type="coiled-coil region" evidence="2">
    <location>
        <begin position="389"/>
        <end position="423"/>
    </location>
</feature>
<dbReference type="EMBL" id="SMLW01000519">
    <property type="protein sequence ID" value="MTI25491.1"/>
    <property type="molecule type" value="Genomic_DNA"/>
</dbReference>
<organism evidence="5 6">
    <name type="scientific">Fulvivirga kasyanovii</name>
    <dbReference type="NCBI Taxonomy" id="396812"/>
    <lineage>
        <taxon>Bacteria</taxon>
        <taxon>Pseudomonadati</taxon>
        <taxon>Bacteroidota</taxon>
        <taxon>Cytophagia</taxon>
        <taxon>Cytophagales</taxon>
        <taxon>Fulvivirgaceae</taxon>
        <taxon>Fulvivirga</taxon>
    </lineage>
</organism>
<keyword evidence="2" id="KW-0175">Coiled coil</keyword>
<dbReference type="InterPro" id="IPR036388">
    <property type="entry name" value="WH-like_DNA-bd_sf"/>
</dbReference>
<dbReference type="RefSeq" id="WP_155171648.1">
    <property type="nucleotide sequence ID" value="NZ_BAAAFL010000016.1"/>
</dbReference>
<dbReference type="SMART" id="SM00421">
    <property type="entry name" value="HTH_LUXR"/>
    <property type="match status" value="1"/>
</dbReference>
<dbReference type="SUPFAM" id="SSF48452">
    <property type="entry name" value="TPR-like"/>
    <property type="match status" value="1"/>
</dbReference>
<gene>
    <name evidence="5" type="ORF">E1163_11100</name>
</gene>
<dbReference type="InterPro" id="IPR011990">
    <property type="entry name" value="TPR-like_helical_dom_sf"/>
</dbReference>
<feature type="repeat" description="TPR" evidence="1">
    <location>
        <begin position="159"/>
        <end position="192"/>
    </location>
</feature>
<accession>A0ABW9RNJ8</accession>
<keyword evidence="6" id="KW-1185">Reference proteome</keyword>
<dbReference type="PANTHER" id="PTHR10098">
    <property type="entry name" value="RAPSYN-RELATED"/>
    <property type="match status" value="1"/>
</dbReference>
<dbReference type="Gene3D" id="1.25.40.10">
    <property type="entry name" value="Tetratricopeptide repeat domain"/>
    <property type="match status" value="1"/>
</dbReference>
<dbReference type="SUPFAM" id="SSF81901">
    <property type="entry name" value="HCP-like"/>
    <property type="match status" value="1"/>
</dbReference>
<feature type="transmembrane region" description="Helical" evidence="3">
    <location>
        <begin position="357"/>
        <end position="376"/>
    </location>
</feature>
<dbReference type="SMART" id="SM00028">
    <property type="entry name" value="TPR"/>
    <property type="match status" value="5"/>
</dbReference>
<evidence type="ECO:0000259" key="4">
    <source>
        <dbReference type="SMART" id="SM00421"/>
    </source>
</evidence>
<dbReference type="Gene3D" id="1.10.10.10">
    <property type="entry name" value="Winged helix-like DNA-binding domain superfamily/Winged helix DNA-binding domain"/>
    <property type="match status" value="1"/>
</dbReference>
<dbReference type="SUPFAM" id="SSF46894">
    <property type="entry name" value="C-terminal effector domain of the bipartite response regulators"/>
    <property type="match status" value="1"/>
</dbReference>
<keyword evidence="3" id="KW-0472">Membrane</keyword>
<feature type="repeat" description="TPR" evidence="1">
    <location>
        <begin position="239"/>
        <end position="272"/>
    </location>
</feature>
<comment type="caution">
    <text evidence="5">The sequence shown here is derived from an EMBL/GenBank/DDBJ whole genome shotgun (WGS) entry which is preliminary data.</text>
</comment>
<evidence type="ECO:0000256" key="1">
    <source>
        <dbReference type="PROSITE-ProRule" id="PRU00339"/>
    </source>
</evidence>
<dbReference type="Proteomes" id="UP000798808">
    <property type="component" value="Unassembled WGS sequence"/>
</dbReference>
<dbReference type="InterPro" id="IPR016032">
    <property type="entry name" value="Sig_transdc_resp-reg_C-effctor"/>
</dbReference>
<sequence length="563" mass="65356">MKNFLTVVLIVLCTGLYAQKDIDSLSYMLDKYKAADTIKVDLLNKLGYEYWVVDPSKSEVLGEQALELARELSYEQGKAFANRVIGVAHWTRGNYEEALEYLFEGLVIYKSINDPLGQANCLMNIGLVFSDQVNNEKALKYYFEAVDIFEELKKYDRIATTYNKIGTILLDEGKYDEAYNYLVKALNIHQNNGFKYGISEANNRLGLLFLRQKDYQRSLRHLLSSFNISKEINDRDGMARNLENLGYLYLGKNDYDSAIFYFEKGLDFAKEIKSKKWLKDIYQGMKLVYEQKGEFALALSYANKYNAMRDSLFNEEMATRIANMQTRIETVEKEKELELQGQQIALLEQEARFNNSLKWFLVIGLALILLIAYLVIKNQRTRIKKDRALYQSREELSKVELENARLRKEELELELNYKNKELTSYTMNFIQKNELIKELKEAIQKIIKGADAGMRKDLNKLIRLIDSTIGVDKDWENFKLFFEQVHQDFFDQLKAEFPELTGSDLKLCALVRLNLSMKETSALLGISAESVKTARYRLRKKLNLESGENLMDFLIGFNQPKSA</sequence>
<dbReference type="InterPro" id="IPR000792">
    <property type="entry name" value="Tscrpt_reg_LuxR_C"/>
</dbReference>
<keyword evidence="3" id="KW-1133">Transmembrane helix</keyword>
<evidence type="ECO:0000256" key="3">
    <source>
        <dbReference type="SAM" id="Phobius"/>
    </source>
</evidence>
<evidence type="ECO:0000313" key="6">
    <source>
        <dbReference type="Proteomes" id="UP000798808"/>
    </source>
</evidence>
<reference evidence="5 6" key="1">
    <citation type="submission" date="2019-02" db="EMBL/GenBank/DDBJ databases">
        <authorList>
            <person name="Goldberg S.R."/>
            <person name="Haltli B.A."/>
            <person name="Correa H."/>
            <person name="Russell K.G."/>
        </authorList>
    </citation>
    <scope>NUCLEOTIDE SEQUENCE [LARGE SCALE GENOMIC DNA]</scope>
    <source>
        <strain evidence="5 6">JCM 16186</strain>
    </source>
</reference>
<proteinExistence type="predicted"/>